<evidence type="ECO:0000259" key="1">
    <source>
        <dbReference type="Pfam" id="PF10536"/>
    </source>
</evidence>
<dbReference type="OrthoDB" id="1937804at2759"/>
<evidence type="ECO:0000313" key="3">
    <source>
        <dbReference type="Proteomes" id="UP000828251"/>
    </source>
</evidence>
<dbReference type="EMBL" id="JAIQCV010000002">
    <property type="protein sequence ID" value="KAH1122151.1"/>
    <property type="molecule type" value="Genomic_DNA"/>
</dbReference>
<feature type="domain" description="Aminotransferase-like plant mobile" evidence="1">
    <location>
        <begin position="55"/>
        <end position="109"/>
    </location>
</feature>
<dbReference type="PANTHER" id="PTHR46033:SF8">
    <property type="entry name" value="PROTEIN MAINTENANCE OF MERISTEMS-LIKE"/>
    <property type="match status" value="1"/>
</dbReference>
<comment type="caution">
    <text evidence="2">The sequence shown here is derived from an EMBL/GenBank/DDBJ whole genome shotgun (WGS) entry which is preliminary data.</text>
</comment>
<proteinExistence type="predicted"/>
<dbReference type="Pfam" id="PF10536">
    <property type="entry name" value="PMD"/>
    <property type="match status" value="1"/>
</dbReference>
<dbReference type="Proteomes" id="UP000828251">
    <property type="component" value="Unassembled WGS sequence"/>
</dbReference>
<keyword evidence="3" id="KW-1185">Reference proteome</keyword>
<dbReference type="PANTHER" id="PTHR46033">
    <property type="entry name" value="PROTEIN MAIN-LIKE 2"/>
    <property type="match status" value="1"/>
</dbReference>
<dbReference type="InterPro" id="IPR044824">
    <property type="entry name" value="MAIN-like"/>
</dbReference>
<sequence length="115" mass="13286">MTNSLIHFDNKYIFTAQAIMADDHVLERFIHNLSKNPTIEICVYLQDVRFLHVSRMLESCKLDHTLISMLVERWRLKTHIFHLPCSKCTTTLKDIDLQLGLPVDGPVVGVSDHSR</sequence>
<name>A0A9D4AJ55_9ROSI</name>
<gene>
    <name evidence="2" type="ORF">J1N35_005311</name>
</gene>
<organism evidence="2 3">
    <name type="scientific">Gossypium stocksii</name>
    <dbReference type="NCBI Taxonomy" id="47602"/>
    <lineage>
        <taxon>Eukaryota</taxon>
        <taxon>Viridiplantae</taxon>
        <taxon>Streptophyta</taxon>
        <taxon>Embryophyta</taxon>
        <taxon>Tracheophyta</taxon>
        <taxon>Spermatophyta</taxon>
        <taxon>Magnoliopsida</taxon>
        <taxon>eudicotyledons</taxon>
        <taxon>Gunneridae</taxon>
        <taxon>Pentapetalae</taxon>
        <taxon>rosids</taxon>
        <taxon>malvids</taxon>
        <taxon>Malvales</taxon>
        <taxon>Malvaceae</taxon>
        <taxon>Malvoideae</taxon>
        <taxon>Gossypium</taxon>
    </lineage>
</organism>
<protein>
    <recommendedName>
        <fullName evidence="1">Aminotransferase-like plant mobile domain-containing protein</fullName>
    </recommendedName>
</protein>
<evidence type="ECO:0000313" key="2">
    <source>
        <dbReference type="EMBL" id="KAH1122151.1"/>
    </source>
</evidence>
<dbReference type="InterPro" id="IPR019557">
    <property type="entry name" value="AminoTfrase-like_pln_mobile"/>
</dbReference>
<dbReference type="AlphaFoldDB" id="A0A9D4AJ55"/>
<reference evidence="2 3" key="1">
    <citation type="journal article" date="2021" name="Plant Biotechnol. J.">
        <title>Multi-omics assisted identification of the key and species-specific regulatory components of drought-tolerant mechanisms in Gossypium stocksii.</title>
        <authorList>
            <person name="Yu D."/>
            <person name="Ke L."/>
            <person name="Zhang D."/>
            <person name="Wu Y."/>
            <person name="Sun Y."/>
            <person name="Mei J."/>
            <person name="Sun J."/>
            <person name="Sun Y."/>
        </authorList>
    </citation>
    <scope>NUCLEOTIDE SEQUENCE [LARGE SCALE GENOMIC DNA]</scope>
    <source>
        <strain evidence="3">cv. E1</strain>
        <tissue evidence="2">Leaf</tissue>
    </source>
</reference>
<accession>A0A9D4AJ55</accession>
<dbReference type="GO" id="GO:0010073">
    <property type="term" value="P:meristem maintenance"/>
    <property type="evidence" value="ECO:0007669"/>
    <property type="project" value="InterPro"/>
</dbReference>